<dbReference type="NCBIfam" id="TIGR03748">
    <property type="entry name" value="conj_PilL"/>
    <property type="match status" value="1"/>
</dbReference>
<protein>
    <recommendedName>
        <fullName evidence="4">Pilus assembly protein PilL</fullName>
    </recommendedName>
</protein>
<feature type="region of interest" description="Disordered" evidence="1">
    <location>
        <begin position="202"/>
        <end position="223"/>
    </location>
</feature>
<evidence type="ECO:0008006" key="4">
    <source>
        <dbReference type="Google" id="ProtNLM"/>
    </source>
</evidence>
<evidence type="ECO:0000256" key="1">
    <source>
        <dbReference type="SAM" id="MobiDB-lite"/>
    </source>
</evidence>
<accession>A0A368TQL4</accession>
<organism evidence="2 3">
    <name type="scientific">Billgrantia montanilacus</name>
    <dbReference type="NCBI Taxonomy" id="2282305"/>
    <lineage>
        <taxon>Bacteria</taxon>
        <taxon>Pseudomonadati</taxon>
        <taxon>Pseudomonadota</taxon>
        <taxon>Gammaproteobacteria</taxon>
        <taxon>Oceanospirillales</taxon>
        <taxon>Halomonadaceae</taxon>
        <taxon>Billgrantia</taxon>
    </lineage>
</organism>
<dbReference type="EMBL" id="QPII01000019">
    <property type="protein sequence ID" value="RCV86901.1"/>
    <property type="molecule type" value="Genomic_DNA"/>
</dbReference>
<dbReference type="PROSITE" id="PS51257">
    <property type="entry name" value="PROKAR_LIPOPROTEIN"/>
    <property type="match status" value="1"/>
</dbReference>
<dbReference type="RefSeq" id="WP_114480526.1">
    <property type="nucleotide sequence ID" value="NZ_QPII01000019.1"/>
</dbReference>
<gene>
    <name evidence="2" type="ORF">DU505_18900</name>
</gene>
<dbReference type="OrthoDB" id="8527469at2"/>
<comment type="caution">
    <text evidence="2">The sequence shown here is derived from an EMBL/GenBank/DDBJ whole genome shotgun (WGS) entry which is preliminary data.</text>
</comment>
<evidence type="ECO:0000313" key="3">
    <source>
        <dbReference type="Proteomes" id="UP000252405"/>
    </source>
</evidence>
<evidence type="ECO:0000313" key="2">
    <source>
        <dbReference type="EMBL" id="RCV86901.1"/>
    </source>
</evidence>
<dbReference type="InterPro" id="IPR022260">
    <property type="entry name" value="Integr_conj_element_PilL"/>
</dbReference>
<dbReference type="AlphaFoldDB" id="A0A368TQL4"/>
<reference evidence="2 3" key="1">
    <citation type="submission" date="2018-07" db="EMBL/GenBank/DDBJ databases">
        <title>Halomonas montanilacus sp. nov., isolated from Lake Pengyan on Tibetan Plateau.</title>
        <authorList>
            <person name="Lu H."/>
            <person name="Xing P."/>
            <person name="Wu Q."/>
        </authorList>
    </citation>
    <scope>NUCLEOTIDE SEQUENCE [LARGE SCALE GENOMIC DNA]</scope>
    <source>
        <strain evidence="2 3">PYC7W</strain>
    </source>
</reference>
<proteinExistence type="predicted"/>
<keyword evidence="3" id="KW-1185">Reference proteome</keyword>
<dbReference type="Proteomes" id="UP000252405">
    <property type="component" value="Unassembled WGS sequence"/>
</dbReference>
<name>A0A368TQL4_9GAMM</name>
<sequence length="223" mass="24383">MMRSIPRFLTCGMAVALLVGCVDQLHRSSTERAEATQVDEASALEIAPRGESQTVTGEHDVTTSPNALRTGVVETDGYAQELPAIEVLRTARYQLVATQAPLGQRQLLEQYVDVRVPQGVSTTVGDGIEYALRNTGYSLCHPEANHQRWLFSRPLPEIHYRLGPMPLREALQVLAGDAWELDVDPVRREVCYGQRDIRTAGTPGMAHPVVGTPVPDTAEAGDE</sequence>